<keyword evidence="2" id="KW-1185">Reference proteome</keyword>
<name>A0A091DL16_FUKDA</name>
<dbReference type="EMBL" id="KN122320">
    <property type="protein sequence ID" value="KFO31158.1"/>
    <property type="molecule type" value="Genomic_DNA"/>
</dbReference>
<dbReference type="Proteomes" id="UP000028990">
    <property type="component" value="Unassembled WGS sequence"/>
</dbReference>
<sequence>MGSVQRSRLTLTRSPVGSFVLLCAQSRQHWPGPRCSGRPLGEAAGSCCGQWRLTVTCKLEMSPWRGQLHTVPRCSLSPVPSAQGEAAAVWGKSSPLHAELTRSPAFWEGPQARKTPVQAFRLSCRVAVSRQVATLLEPVTDTGDCHEGPAQCKEGQCRIS</sequence>
<accession>A0A091DL16</accession>
<organism evidence="1 2">
    <name type="scientific">Fukomys damarensis</name>
    <name type="common">Damaraland mole rat</name>
    <name type="synonym">Cryptomys damarensis</name>
    <dbReference type="NCBI Taxonomy" id="885580"/>
    <lineage>
        <taxon>Eukaryota</taxon>
        <taxon>Metazoa</taxon>
        <taxon>Chordata</taxon>
        <taxon>Craniata</taxon>
        <taxon>Vertebrata</taxon>
        <taxon>Euteleostomi</taxon>
        <taxon>Mammalia</taxon>
        <taxon>Eutheria</taxon>
        <taxon>Euarchontoglires</taxon>
        <taxon>Glires</taxon>
        <taxon>Rodentia</taxon>
        <taxon>Hystricomorpha</taxon>
        <taxon>Bathyergidae</taxon>
        <taxon>Fukomys</taxon>
    </lineage>
</organism>
<evidence type="ECO:0000313" key="1">
    <source>
        <dbReference type="EMBL" id="KFO31158.1"/>
    </source>
</evidence>
<protein>
    <submittedName>
        <fullName evidence="1">Uncharacterized protein</fullName>
    </submittedName>
</protein>
<evidence type="ECO:0000313" key="2">
    <source>
        <dbReference type="Proteomes" id="UP000028990"/>
    </source>
</evidence>
<dbReference type="AlphaFoldDB" id="A0A091DL16"/>
<reference evidence="1 2" key="1">
    <citation type="submission" date="2013-11" db="EMBL/GenBank/DDBJ databases">
        <title>The Damaraland mole rat (Fukomys damarensis) genome and evolution of African mole rats.</title>
        <authorList>
            <person name="Gladyshev V.N."/>
            <person name="Fang X."/>
        </authorList>
    </citation>
    <scope>NUCLEOTIDE SEQUENCE [LARGE SCALE GENOMIC DNA]</scope>
    <source>
        <tissue evidence="1">Liver</tissue>
    </source>
</reference>
<gene>
    <name evidence="1" type="ORF">H920_07452</name>
</gene>
<proteinExistence type="predicted"/>